<dbReference type="STRING" id="180088.A0A1J8PP05"/>
<proteinExistence type="predicted"/>
<gene>
    <name evidence="1" type="ORF">AZE42_11904</name>
</gene>
<organism evidence="1 2">
    <name type="scientific">Rhizopogon vesiculosus</name>
    <dbReference type="NCBI Taxonomy" id="180088"/>
    <lineage>
        <taxon>Eukaryota</taxon>
        <taxon>Fungi</taxon>
        <taxon>Dikarya</taxon>
        <taxon>Basidiomycota</taxon>
        <taxon>Agaricomycotina</taxon>
        <taxon>Agaricomycetes</taxon>
        <taxon>Agaricomycetidae</taxon>
        <taxon>Boletales</taxon>
        <taxon>Suillineae</taxon>
        <taxon>Rhizopogonaceae</taxon>
        <taxon>Rhizopogon</taxon>
    </lineage>
</organism>
<accession>A0A1J8PP05</accession>
<evidence type="ECO:0000313" key="1">
    <source>
        <dbReference type="EMBL" id="OJA10239.1"/>
    </source>
</evidence>
<reference evidence="1 2" key="1">
    <citation type="submission" date="2016-03" db="EMBL/GenBank/DDBJ databases">
        <title>Comparative genomics of the ectomycorrhizal sister species Rhizopogon vinicolor and Rhizopogon vesiculosus (Basidiomycota: Boletales) reveals a divergence of the mating type B locus.</title>
        <authorList>
            <person name="Mujic A.B."/>
            <person name="Kuo A."/>
            <person name="Tritt A."/>
            <person name="Lipzen A."/>
            <person name="Chen C."/>
            <person name="Johnson J."/>
            <person name="Sharma A."/>
            <person name="Barry K."/>
            <person name="Grigoriev I.V."/>
            <person name="Spatafora J.W."/>
        </authorList>
    </citation>
    <scope>NUCLEOTIDE SEQUENCE [LARGE SCALE GENOMIC DNA]</scope>
    <source>
        <strain evidence="1 2">AM-OR11-056</strain>
    </source>
</reference>
<dbReference type="AlphaFoldDB" id="A0A1J8PP05"/>
<keyword evidence="2" id="KW-1185">Reference proteome</keyword>
<comment type="caution">
    <text evidence="1">The sequence shown here is derived from an EMBL/GenBank/DDBJ whole genome shotgun (WGS) entry which is preliminary data.</text>
</comment>
<name>A0A1J8PP05_9AGAM</name>
<sequence>MTIEEIQISIARDVSSLGAHPTEAQQLQVTQCRDKLQAQIDQFSQSAGTFLGHTIDGGNIADSYMDENVIEDNHSDQGDDAPISYSFSFQPEASIIPLPSNLGIARCNEFRLTTLVSQEICLREGQANDALHAICVNLVHKAVIFHKTVRTAKSQVGTTRAWTQVHAVENVISYNARIYSKCHKQLGKLGADDLLEKYRKLEVGDLKFTMSIGFIAKHCKIVGMKK</sequence>
<protein>
    <submittedName>
        <fullName evidence="1">Uncharacterized protein</fullName>
    </submittedName>
</protein>
<dbReference type="EMBL" id="LVVM01005556">
    <property type="protein sequence ID" value="OJA10239.1"/>
    <property type="molecule type" value="Genomic_DNA"/>
</dbReference>
<evidence type="ECO:0000313" key="2">
    <source>
        <dbReference type="Proteomes" id="UP000183567"/>
    </source>
</evidence>
<dbReference type="Proteomes" id="UP000183567">
    <property type="component" value="Unassembled WGS sequence"/>
</dbReference>
<dbReference type="OrthoDB" id="2675723at2759"/>